<protein>
    <recommendedName>
        <fullName evidence="3">Gnk2-homologous domain-containing protein</fullName>
    </recommendedName>
</protein>
<dbReference type="Gene3D" id="3.30.430.20">
    <property type="entry name" value="Gnk2 domain, C-X8-C-X2-C motif"/>
    <property type="match status" value="1"/>
</dbReference>
<evidence type="ECO:0000259" key="3">
    <source>
        <dbReference type="Pfam" id="PF01657"/>
    </source>
</evidence>
<reference evidence="4" key="1">
    <citation type="submission" date="2019-09" db="EMBL/GenBank/DDBJ databases">
        <authorList>
            <person name="Zhang L."/>
        </authorList>
    </citation>
    <scope>NUCLEOTIDE SEQUENCE</scope>
</reference>
<gene>
    <name evidence="4" type="ORF">NYM_LOCUS10276</name>
</gene>
<sequence>MSRILVLGIGPLIKWNTPKPLTKSWKNLTYQATTELSRFIFDMGSIPYDDLQTIYGLVQCTRDTSLADCSLCLNRTISNIPRTSKMDMAVKLPWEVAV</sequence>
<evidence type="ECO:0000313" key="4">
    <source>
        <dbReference type="EMBL" id="VVV88019.1"/>
    </source>
</evidence>
<dbReference type="InterPro" id="IPR002902">
    <property type="entry name" value="GNK2"/>
</dbReference>
<keyword evidence="2" id="KW-0677">Repeat</keyword>
<evidence type="ECO:0000256" key="2">
    <source>
        <dbReference type="ARBA" id="ARBA00022737"/>
    </source>
</evidence>
<evidence type="ECO:0000256" key="1">
    <source>
        <dbReference type="ARBA" id="ARBA00022729"/>
    </source>
</evidence>
<dbReference type="EMBL" id="LR721778">
    <property type="protein sequence ID" value="VVV88019.1"/>
    <property type="molecule type" value="Genomic_DNA"/>
</dbReference>
<dbReference type="InterPro" id="IPR038408">
    <property type="entry name" value="GNK2_sf"/>
</dbReference>
<organism evidence="4">
    <name type="scientific">Nymphaea colorata</name>
    <name type="common">pocket water lily</name>
    <dbReference type="NCBI Taxonomy" id="210225"/>
    <lineage>
        <taxon>Eukaryota</taxon>
        <taxon>Viridiplantae</taxon>
        <taxon>Streptophyta</taxon>
        <taxon>Embryophyta</taxon>
        <taxon>Tracheophyta</taxon>
        <taxon>Spermatophyta</taxon>
        <taxon>Magnoliopsida</taxon>
        <taxon>Nymphaeales</taxon>
        <taxon>Nymphaeaceae</taxon>
        <taxon>Nymphaea</taxon>
    </lineage>
</organism>
<dbReference type="AlphaFoldDB" id="A0A5K0ZEK3"/>
<keyword evidence="1" id="KW-0732">Signal</keyword>
<accession>A0A5K0ZEK3</accession>
<dbReference type="Gramene" id="NC13G0295000.1">
    <property type="protein sequence ID" value="NC13G0295000.1:cds"/>
    <property type="gene ID" value="NC13G0295000"/>
</dbReference>
<dbReference type="Pfam" id="PF01657">
    <property type="entry name" value="Stress-antifung"/>
    <property type="match status" value="1"/>
</dbReference>
<dbReference type="CDD" id="cd23509">
    <property type="entry name" value="Gnk2-like"/>
    <property type="match status" value="1"/>
</dbReference>
<proteinExistence type="predicted"/>
<feature type="domain" description="Gnk2-homologous" evidence="3">
    <location>
        <begin position="40"/>
        <end position="80"/>
    </location>
</feature>
<name>A0A5K0ZEK3_9MAGN</name>